<evidence type="ECO:0000313" key="10">
    <source>
        <dbReference type="Proteomes" id="UP000637239"/>
    </source>
</evidence>
<dbReference type="Gene3D" id="4.10.240.10">
    <property type="entry name" value="Zn(2)-C6 fungal-type DNA-binding domain"/>
    <property type="match status" value="1"/>
</dbReference>
<keyword evidence="2" id="KW-0862">Zinc</keyword>
<name>A0A7R7VEK0_ASPCH</name>
<dbReference type="Proteomes" id="UP000637239">
    <property type="component" value="Chromosome 1"/>
</dbReference>
<dbReference type="InterPro" id="IPR051430">
    <property type="entry name" value="Fungal_TF_Env_Response"/>
</dbReference>
<evidence type="ECO:0000256" key="3">
    <source>
        <dbReference type="ARBA" id="ARBA00023015"/>
    </source>
</evidence>
<dbReference type="GO" id="GO:0000978">
    <property type="term" value="F:RNA polymerase II cis-regulatory region sequence-specific DNA binding"/>
    <property type="evidence" value="ECO:0007669"/>
    <property type="project" value="TreeGrafter"/>
</dbReference>
<organism evidence="9 10">
    <name type="scientific">Aspergillus chevalieri</name>
    <name type="common">Eurotium chevalieri</name>
    <dbReference type="NCBI Taxonomy" id="182096"/>
    <lineage>
        <taxon>Eukaryota</taxon>
        <taxon>Fungi</taxon>
        <taxon>Dikarya</taxon>
        <taxon>Ascomycota</taxon>
        <taxon>Pezizomycotina</taxon>
        <taxon>Eurotiomycetes</taxon>
        <taxon>Eurotiomycetidae</taxon>
        <taxon>Eurotiales</taxon>
        <taxon>Aspergillaceae</taxon>
        <taxon>Aspergillus</taxon>
        <taxon>Aspergillus subgen. Aspergillus</taxon>
    </lineage>
</organism>
<dbReference type="InterPro" id="IPR007219">
    <property type="entry name" value="XnlR_reg_dom"/>
</dbReference>
<dbReference type="KEGG" id="ache:ACHE_10772S"/>
<dbReference type="PROSITE" id="PS00463">
    <property type="entry name" value="ZN2_CY6_FUNGAL_1"/>
    <property type="match status" value="1"/>
</dbReference>
<dbReference type="RefSeq" id="XP_043131892.1">
    <property type="nucleotide sequence ID" value="XM_043282986.1"/>
</dbReference>
<accession>A0A7R7VEK0</accession>
<evidence type="ECO:0000259" key="8">
    <source>
        <dbReference type="PROSITE" id="PS50048"/>
    </source>
</evidence>
<dbReference type="GeneID" id="66977729"/>
<reference evidence="9" key="2">
    <citation type="submission" date="2021-02" db="EMBL/GenBank/DDBJ databases">
        <title>Aspergillus chevalieri M1 genome sequence.</title>
        <authorList>
            <person name="Kadooka C."/>
            <person name="Mori K."/>
            <person name="Futagami T."/>
        </authorList>
    </citation>
    <scope>NUCLEOTIDE SEQUENCE</scope>
    <source>
        <strain evidence="9">M1</strain>
    </source>
</reference>
<dbReference type="CDD" id="cd12148">
    <property type="entry name" value="fungal_TF_MHR"/>
    <property type="match status" value="1"/>
</dbReference>
<feature type="domain" description="Zn(2)-C6 fungal-type" evidence="8">
    <location>
        <begin position="34"/>
        <end position="65"/>
    </location>
</feature>
<evidence type="ECO:0000256" key="4">
    <source>
        <dbReference type="ARBA" id="ARBA00023125"/>
    </source>
</evidence>
<dbReference type="Pfam" id="PF00172">
    <property type="entry name" value="Zn_clus"/>
    <property type="match status" value="1"/>
</dbReference>
<dbReference type="GO" id="GO:0001228">
    <property type="term" value="F:DNA-binding transcription activator activity, RNA polymerase II-specific"/>
    <property type="evidence" value="ECO:0007669"/>
    <property type="project" value="TreeGrafter"/>
</dbReference>
<feature type="region of interest" description="Disordered" evidence="7">
    <location>
        <begin position="738"/>
        <end position="783"/>
    </location>
</feature>
<dbReference type="AlphaFoldDB" id="A0A7R7VEK0"/>
<dbReference type="GO" id="GO:0008270">
    <property type="term" value="F:zinc ion binding"/>
    <property type="evidence" value="ECO:0007669"/>
    <property type="project" value="InterPro"/>
</dbReference>
<evidence type="ECO:0000256" key="7">
    <source>
        <dbReference type="SAM" id="MobiDB-lite"/>
    </source>
</evidence>
<evidence type="ECO:0000256" key="6">
    <source>
        <dbReference type="ARBA" id="ARBA00023242"/>
    </source>
</evidence>
<dbReference type="PANTHER" id="PTHR31944">
    <property type="entry name" value="HEME-RESPONSIVE ZINC FINGER TRANSCRIPTION FACTOR HAP1"/>
    <property type="match status" value="1"/>
</dbReference>
<keyword evidence="1" id="KW-0479">Metal-binding</keyword>
<feature type="region of interest" description="Disordered" evidence="7">
    <location>
        <begin position="1"/>
        <end position="25"/>
    </location>
</feature>
<dbReference type="PROSITE" id="PS50048">
    <property type="entry name" value="ZN2_CY6_FUNGAL_2"/>
    <property type="match status" value="1"/>
</dbReference>
<dbReference type="SUPFAM" id="SSF57701">
    <property type="entry name" value="Zn2/Cys6 DNA-binding domain"/>
    <property type="match status" value="1"/>
</dbReference>
<keyword evidence="6" id="KW-0539">Nucleus</keyword>
<dbReference type="PANTHER" id="PTHR31944:SF131">
    <property type="entry name" value="HEME-RESPONSIVE ZINC FINGER TRANSCRIPTION FACTOR HAP1"/>
    <property type="match status" value="1"/>
</dbReference>
<keyword evidence="4" id="KW-0238">DNA-binding</keyword>
<dbReference type="Pfam" id="PF04082">
    <property type="entry name" value="Fungal_trans"/>
    <property type="match status" value="1"/>
</dbReference>
<evidence type="ECO:0000256" key="2">
    <source>
        <dbReference type="ARBA" id="ARBA00022833"/>
    </source>
</evidence>
<dbReference type="EMBL" id="AP024416">
    <property type="protein sequence ID" value="BCR83370.1"/>
    <property type="molecule type" value="Genomic_DNA"/>
</dbReference>
<keyword evidence="3" id="KW-0805">Transcription regulation</keyword>
<gene>
    <name evidence="9" type="ORF">ACHE_10772S</name>
</gene>
<reference evidence="9" key="1">
    <citation type="submission" date="2021-01" db="EMBL/GenBank/DDBJ databases">
        <authorList>
            <consortium name="Aspergillus chevalieri M1 genome sequencing consortium"/>
            <person name="Kazuki M."/>
            <person name="Futagami T."/>
        </authorList>
    </citation>
    <scope>NUCLEOTIDE SEQUENCE</scope>
    <source>
        <strain evidence="9">M1</strain>
    </source>
</reference>
<keyword evidence="5" id="KW-0804">Transcription</keyword>
<dbReference type="GO" id="GO:0005634">
    <property type="term" value="C:nucleus"/>
    <property type="evidence" value="ECO:0007669"/>
    <property type="project" value="TreeGrafter"/>
</dbReference>
<evidence type="ECO:0000256" key="5">
    <source>
        <dbReference type="ARBA" id="ARBA00023163"/>
    </source>
</evidence>
<dbReference type="SMART" id="SM00906">
    <property type="entry name" value="Fungal_trans"/>
    <property type="match status" value="1"/>
</dbReference>
<evidence type="ECO:0000256" key="1">
    <source>
        <dbReference type="ARBA" id="ARBA00022723"/>
    </source>
</evidence>
<dbReference type="SMART" id="SM00066">
    <property type="entry name" value="GAL4"/>
    <property type="match status" value="1"/>
</dbReference>
<protein>
    <recommendedName>
        <fullName evidence="8">Zn(2)-C6 fungal-type domain-containing protein</fullName>
    </recommendedName>
</protein>
<feature type="compositionally biased region" description="Polar residues" evidence="7">
    <location>
        <begin position="760"/>
        <end position="780"/>
    </location>
</feature>
<proteinExistence type="predicted"/>
<dbReference type="InterPro" id="IPR001138">
    <property type="entry name" value="Zn2Cys6_DnaBD"/>
</dbReference>
<dbReference type="GO" id="GO:0006351">
    <property type="term" value="P:DNA-templated transcription"/>
    <property type="evidence" value="ECO:0007669"/>
    <property type="project" value="InterPro"/>
</dbReference>
<keyword evidence="10" id="KW-1185">Reference proteome</keyword>
<sequence>MELSQQLQNSRRSIMRVNRQSNVSSPRRHRAILSCATCRKRKIRCDRLTPCSQCVRSKIVESCYYPAASTTSSAPVSAAPRPRVPVRVQPSRQYIAIPSTPTAEGRCATHHLEHLESQGQVLDEMPSSSNLPNASLPWPSSIDPIQSLPSLSFRGKDQKTRFFGRSHWAMTLSLFPDLNAHLRDYHREKQNPTNSPFAEYLSLKRLKHEMRLHENQQARVDRGPRSAELESLIPSRALADYLIDLYFSTFENTLRILHVPSFMIEYNAFWISCGERSGCKSCTDVFAAKLLASMTCASCFADNEALALAETDPDWLKRNSQIWIRTVASWVGSGTNHAQLSLDMIQVKCLLLIARQAIAWEGDLTGMSSGFLVREAVMMGLHRDPVNFPNRAPFWAEIRKRLWLTIIELELQTALYSGVPVAISWEDFDCNPPSNVEDEDLLVESTQLPPSKPINVHTRTSFQIALAQTLQARLRIAKSINSVRFNMSYDDVNQLSETLTAGLAEAPVELQANTSAIDEHSGNPNQGLIFRRSLYLFLVYRCLLALHRPFFLSLAENHNEQYVVSRHLCVQASLAVLSQLKPSTHTVQNMPIDYSTSNYPYLLRLRGGMFRDDVFHATASLCFELRLQAKDNPNTLFPPSDSIEPNPSYYQRIVLFQNIESAIRYFEFKVRTEKRTCKAYMLLRMLLASAKRQGRAFNVLPQLSGSIDNEDTMTLDDACPRAARRCRDLLLAGETNFATSSSEAGGDGDNMGLHVPYGRPQTNKTRPSQQTESPEQNSNPAFVEGAAGDSFEQLLSDWDMSLDPMSLYLIDSWPIPPDLLMQSSDHAD</sequence>
<dbReference type="CDD" id="cd00067">
    <property type="entry name" value="GAL4"/>
    <property type="match status" value="1"/>
</dbReference>
<evidence type="ECO:0000313" key="9">
    <source>
        <dbReference type="EMBL" id="BCR83370.1"/>
    </source>
</evidence>
<dbReference type="InterPro" id="IPR036864">
    <property type="entry name" value="Zn2-C6_fun-type_DNA-bd_sf"/>
</dbReference>